<dbReference type="STRING" id="1797471.A3A71_03055"/>
<reference evidence="4 5" key="1">
    <citation type="journal article" date="2016" name="Nat. Commun.">
        <title>Thousands of microbial genomes shed light on interconnected biogeochemical processes in an aquifer system.</title>
        <authorList>
            <person name="Anantharaman K."/>
            <person name="Brown C.T."/>
            <person name="Hug L.A."/>
            <person name="Sharon I."/>
            <person name="Castelle C.J."/>
            <person name="Probst A.J."/>
            <person name="Thomas B.C."/>
            <person name="Singh A."/>
            <person name="Wilkins M.J."/>
            <person name="Karaoz U."/>
            <person name="Brodie E.L."/>
            <person name="Williams K.H."/>
            <person name="Hubbard S.S."/>
            <person name="Banfield J.F."/>
        </authorList>
    </citation>
    <scope>NUCLEOTIDE SEQUENCE [LARGE SCALE GENOMIC DNA]</scope>
</reference>
<feature type="domain" description="Cell envelope-related transcriptional attenuator" evidence="3">
    <location>
        <begin position="100"/>
        <end position="267"/>
    </location>
</feature>
<dbReference type="Pfam" id="PF03816">
    <property type="entry name" value="LytR_cpsA_psr"/>
    <property type="match status" value="1"/>
</dbReference>
<dbReference type="NCBIfam" id="TIGR00350">
    <property type="entry name" value="lytR_cpsA_psr"/>
    <property type="match status" value="1"/>
</dbReference>
<evidence type="ECO:0000259" key="3">
    <source>
        <dbReference type="Pfam" id="PF03816"/>
    </source>
</evidence>
<feature type="transmembrane region" description="Helical" evidence="2">
    <location>
        <begin position="28"/>
        <end position="52"/>
    </location>
</feature>
<proteinExistence type="inferred from homology"/>
<dbReference type="EMBL" id="MEZX01000001">
    <property type="protein sequence ID" value="OGD65044.1"/>
    <property type="molecule type" value="Genomic_DNA"/>
</dbReference>
<evidence type="ECO:0000313" key="5">
    <source>
        <dbReference type="Proteomes" id="UP000177481"/>
    </source>
</evidence>
<evidence type="ECO:0000256" key="1">
    <source>
        <dbReference type="ARBA" id="ARBA00006068"/>
    </source>
</evidence>
<dbReference type="InterPro" id="IPR004474">
    <property type="entry name" value="LytR_CpsA_psr"/>
</dbReference>
<comment type="caution">
    <text evidence="4">The sequence shown here is derived from an EMBL/GenBank/DDBJ whole genome shotgun (WGS) entry which is preliminary data.</text>
</comment>
<name>A0A1F5ECV9_9BACT</name>
<keyword evidence="2" id="KW-1133">Transmembrane helix</keyword>
<sequence length="455" mass="48947">MNKIPVNQLPPPANTLAFPNKKRRKLKIFFWSVAGIFLATTIWIGVTGIVALRNISAKNAGDSSLFFRFNGQIPADKLANEVDGNINIALLGADIAAGLTDSIQVVSIDPVNKAMSMISVPRDLYVANADGTKSRINEVYNRAVATCANSKTCDAEIDAGGEAMKKVLTSALGVDVNYFARADFEGLKQIVDTLGGIDIYVEQTLSDPQFPNSNYSGYDPFYLPAGQTHMNGSIALKYARCRHGSCGSDFGRALRQQKVVVAIRNKALGLGVLANPKKITDLISAIGDNFRTDMKTSEMINVVKLIKEIPDTKVTNTVIDNGTTGPLAVLQGAMAYLLAPKLGENDWSGVHEFVANVLPKPYISRENIQIVIDDRSGKALGTALAAKLKIYGYNVKILTGSVGTVPQTTIEHNGGDFPYTIALLKKRLNLPATKNGSLGEGTQIKITLGIDFTLK</sequence>
<protein>
    <recommendedName>
        <fullName evidence="3">Cell envelope-related transcriptional attenuator domain-containing protein</fullName>
    </recommendedName>
</protein>
<keyword evidence="2" id="KW-0472">Membrane</keyword>
<organism evidence="4 5">
    <name type="scientific">Candidatus Berkelbacteria bacterium RIFCSPLOWO2_01_FULL_50_28</name>
    <dbReference type="NCBI Taxonomy" id="1797471"/>
    <lineage>
        <taxon>Bacteria</taxon>
        <taxon>Candidatus Berkelbacteria</taxon>
    </lineage>
</organism>
<dbReference type="InterPro" id="IPR050922">
    <property type="entry name" value="LytR/CpsA/Psr_CW_biosynth"/>
</dbReference>
<gene>
    <name evidence="4" type="ORF">A3A71_03055</name>
</gene>
<keyword evidence="2" id="KW-0812">Transmembrane</keyword>
<dbReference type="Gene3D" id="3.40.630.190">
    <property type="entry name" value="LCP protein"/>
    <property type="match status" value="1"/>
</dbReference>
<comment type="similarity">
    <text evidence="1">Belongs to the LytR/CpsA/Psr (LCP) family.</text>
</comment>
<dbReference type="PANTHER" id="PTHR33392:SF6">
    <property type="entry name" value="POLYISOPRENYL-TEICHOIC ACID--PEPTIDOGLYCAN TEICHOIC ACID TRANSFERASE TAGU"/>
    <property type="match status" value="1"/>
</dbReference>
<accession>A0A1F5ECV9</accession>
<evidence type="ECO:0000256" key="2">
    <source>
        <dbReference type="SAM" id="Phobius"/>
    </source>
</evidence>
<evidence type="ECO:0000313" key="4">
    <source>
        <dbReference type="EMBL" id="OGD65044.1"/>
    </source>
</evidence>
<dbReference type="PANTHER" id="PTHR33392">
    <property type="entry name" value="POLYISOPRENYL-TEICHOIC ACID--PEPTIDOGLYCAN TEICHOIC ACID TRANSFERASE TAGU"/>
    <property type="match status" value="1"/>
</dbReference>
<dbReference type="AlphaFoldDB" id="A0A1F5ECV9"/>
<dbReference type="Proteomes" id="UP000177481">
    <property type="component" value="Unassembled WGS sequence"/>
</dbReference>